<proteinExistence type="predicted"/>
<dbReference type="InterPro" id="IPR015928">
    <property type="entry name" value="Aconitase/3IPM_dehydase_swvl"/>
</dbReference>
<gene>
    <name evidence="1" type="ORF">POM88_017213</name>
</gene>
<evidence type="ECO:0000313" key="1">
    <source>
        <dbReference type="EMBL" id="KAK1389035.1"/>
    </source>
</evidence>
<dbReference type="AlphaFoldDB" id="A0AAD8IS52"/>
<sequence length="157" mass="17313">MTKLDKAIFSARLRGFEFNLKAHVNIDFENDLIGVGKDATKWGSWPKTTHISTGEKIYVPDAAARCKPAGQDTVSWLVQNMEVEVPGIGLPRDQCFWDGYCSLCYKAGDVADIVGLTGHERYNIDLPNNLSDIRPGQDVTVIPDSGKSFTCTVRFGT</sequence>
<comment type="caution">
    <text evidence="1">The sequence shown here is derived from an EMBL/GenBank/DDBJ whole genome shotgun (WGS) entry which is preliminary data.</text>
</comment>
<protein>
    <submittedName>
        <fullName evidence="1">Uncharacterized protein</fullName>
    </submittedName>
</protein>
<evidence type="ECO:0000313" key="2">
    <source>
        <dbReference type="Proteomes" id="UP001237642"/>
    </source>
</evidence>
<accession>A0AAD8IS52</accession>
<keyword evidence="2" id="KW-1185">Reference proteome</keyword>
<reference evidence="1" key="2">
    <citation type="submission" date="2023-05" db="EMBL/GenBank/DDBJ databases">
        <authorList>
            <person name="Schelkunov M.I."/>
        </authorList>
    </citation>
    <scope>NUCLEOTIDE SEQUENCE</scope>
    <source>
        <strain evidence="1">Hsosn_3</strain>
        <tissue evidence="1">Leaf</tissue>
    </source>
</reference>
<dbReference type="Proteomes" id="UP001237642">
    <property type="component" value="Unassembled WGS sequence"/>
</dbReference>
<dbReference type="EMBL" id="JAUIZM010000004">
    <property type="protein sequence ID" value="KAK1389035.1"/>
    <property type="molecule type" value="Genomic_DNA"/>
</dbReference>
<dbReference type="InterPro" id="IPR006249">
    <property type="entry name" value="Aconitase/IRP2"/>
</dbReference>
<reference evidence="1" key="1">
    <citation type="submission" date="2023-02" db="EMBL/GenBank/DDBJ databases">
        <title>Genome of toxic invasive species Heracleum sosnowskyi carries increased number of genes despite the absence of recent whole-genome duplications.</title>
        <authorList>
            <person name="Schelkunov M."/>
            <person name="Shtratnikova V."/>
            <person name="Makarenko M."/>
            <person name="Klepikova A."/>
            <person name="Omelchenko D."/>
            <person name="Novikova G."/>
            <person name="Obukhova E."/>
            <person name="Bogdanov V."/>
            <person name="Penin A."/>
            <person name="Logacheva M."/>
        </authorList>
    </citation>
    <scope>NUCLEOTIDE SEQUENCE</scope>
    <source>
        <strain evidence="1">Hsosn_3</strain>
        <tissue evidence="1">Leaf</tissue>
    </source>
</reference>
<organism evidence="1 2">
    <name type="scientific">Heracleum sosnowskyi</name>
    <dbReference type="NCBI Taxonomy" id="360622"/>
    <lineage>
        <taxon>Eukaryota</taxon>
        <taxon>Viridiplantae</taxon>
        <taxon>Streptophyta</taxon>
        <taxon>Embryophyta</taxon>
        <taxon>Tracheophyta</taxon>
        <taxon>Spermatophyta</taxon>
        <taxon>Magnoliopsida</taxon>
        <taxon>eudicotyledons</taxon>
        <taxon>Gunneridae</taxon>
        <taxon>Pentapetalae</taxon>
        <taxon>asterids</taxon>
        <taxon>campanulids</taxon>
        <taxon>Apiales</taxon>
        <taxon>Apiaceae</taxon>
        <taxon>Apioideae</taxon>
        <taxon>apioid superclade</taxon>
        <taxon>Tordylieae</taxon>
        <taxon>Tordyliinae</taxon>
        <taxon>Heracleum</taxon>
    </lineage>
</organism>
<dbReference type="PANTHER" id="PTHR11670">
    <property type="entry name" value="ACONITASE/IRON-RESPONSIVE ELEMENT FAMILY MEMBER"/>
    <property type="match status" value="1"/>
</dbReference>
<name>A0AAD8IS52_9APIA</name>
<dbReference type="Gene3D" id="3.20.19.10">
    <property type="entry name" value="Aconitase, domain 4"/>
    <property type="match status" value="1"/>
</dbReference>